<dbReference type="Gene3D" id="3.50.50.60">
    <property type="entry name" value="FAD/NAD(P)-binding domain"/>
    <property type="match status" value="2"/>
</dbReference>
<dbReference type="GO" id="GO:0005737">
    <property type="term" value="C:cytoplasm"/>
    <property type="evidence" value="ECO:0007669"/>
    <property type="project" value="TreeGrafter"/>
</dbReference>
<dbReference type="SUPFAM" id="SSF54373">
    <property type="entry name" value="FAD-linked reductases, C-terminal domain"/>
    <property type="match status" value="1"/>
</dbReference>
<sequence length="416" mass="45604">MPSIAVLGAGITGVTTAYSLHKRGYDVTVFDRQRYAAMETSFANGGQLSASNAEVWNQWSTVLKGIKWMLQNDAPLSVNPRPSWHKISWMAEFLANIPKYKNNTIETARLAVTARAGLSEMADRAGIDFDFTPAGILHFYKTEKDFAHARKVTELLAQGGLRRHELTAEETLAKEPTLRGDILGGFWTESDSTGDIHKFTVGLAGWLCKQGVQFEMGHAVDDVAVDTNGVTVQARDEQLFDAVVVSAGVASRSLAKKLGDRVNVYPVKGYSITVNLPDEVSQAAAPTVSLLDDKAKIVTSRLGRDRFRIAGTAEFNGENRDIRADRVKPLVDWCESHFPDVCTENVVPWAGLRPMMPNMMPRVGAGRHERVFYNTGHGHLGWTLSAATADIVASTVQSRFSTQNSVSIQQHTLKSA</sequence>
<protein>
    <submittedName>
        <fullName evidence="4">D-amino-acid dehydrogenase</fullName>
    </submittedName>
</protein>
<proteinExistence type="inferred from homology"/>
<dbReference type="AlphaFoldDB" id="A0A2M8W5K3"/>
<dbReference type="Pfam" id="PF01266">
    <property type="entry name" value="DAO"/>
    <property type="match status" value="1"/>
</dbReference>
<evidence type="ECO:0000313" key="4">
    <source>
        <dbReference type="EMBL" id="PJI86188.1"/>
    </source>
</evidence>
<dbReference type="GO" id="GO:0008718">
    <property type="term" value="F:D-amino-acid dehydrogenase activity"/>
    <property type="evidence" value="ECO:0007669"/>
    <property type="project" value="TreeGrafter"/>
</dbReference>
<reference evidence="4 5" key="1">
    <citation type="submission" date="2017-11" db="EMBL/GenBank/DDBJ databases">
        <title>Genomic Encyclopedia of Archaeal and Bacterial Type Strains, Phase II (KMG-II): From Individual Species to Whole Genera.</title>
        <authorList>
            <person name="Goeker M."/>
        </authorList>
    </citation>
    <scope>NUCLEOTIDE SEQUENCE [LARGE SCALE GENOMIC DNA]</scope>
    <source>
        <strain evidence="4 5">DSM 29128</strain>
    </source>
</reference>
<comment type="caution">
    <text evidence="4">The sequence shown here is derived from an EMBL/GenBank/DDBJ whole genome shotgun (WGS) entry which is preliminary data.</text>
</comment>
<dbReference type="Gene3D" id="3.30.9.10">
    <property type="entry name" value="D-Amino Acid Oxidase, subunit A, domain 2"/>
    <property type="match status" value="1"/>
</dbReference>
<evidence type="ECO:0000259" key="3">
    <source>
        <dbReference type="Pfam" id="PF01266"/>
    </source>
</evidence>
<dbReference type="SUPFAM" id="SSF51905">
    <property type="entry name" value="FAD/NAD(P)-binding domain"/>
    <property type="match status" value="1"/>
</dbReference>
<dbReference type="InterPro" id="IPR006076">
    <property type="entry name" value="FAD-dep_OxRdtase"/>
</dbReference>
<dbReference type="InterPro" id="IPR036188">
    <property type="entry name" value="FAD/NAD-bd_sf"/>
</dbReference>
<dbReference type="Proteomes" id="UP000228531">
    <property type="component" value="Unassembled WGS sequence"/>
</dbReference>
<evidence type="ECO:0000313" key="5">
    <source>
        <dbReference type="Proteomes" id="UP000228531"/>
    </source>
</evidence>
<evidence type="ECO:0000256" key="2">
    <source>
        <dbReference type="ARBA" id="ARBA00023002"/>
    </source>
</evidence>
<accession>A0A2M8W5K3</accession>
<dbReference type="NCBIfam" id="NF009074">
    <property type="entry name" value="PRK12409.1"/>
    <property type="match status" value="1"/>
</dbReference>
<dbReference type="PANTHER" id="PTHR13847:SF280">
    <property type="entry name" value="D-AMINO ACID DEHYDROGENASE"/>
    <property type="match status" value="1"/>
</dbReference>
<evidence type="ECO:0000256" key="1">
    <source>
        <dbReference type="ARBA" id="ARBA00009410"/>
    </source>
</evidence>
<name>A0A2M8W5K3_9RHOB</name>
<dbReference type="EMBL" id="PGTY01000002">
    <property type="protein sequence ID" value="PJI86188.1"/>
    <property type="molecule type" value="Genomic_DNA"/>
</dbReference>
<dbReference type="GO" id="GO:0055130">
    <property type="term" value="P:D-alanine catabolic process"/>
    <property type="evidence" value="ECO:0007669"/>
    <property type="project" value="TreeGrafter"/>
</dbReference>
<keyword evidence="2" id="KW-0560">Oxidoreductase</keyword>
<comment type="similarity">
    <text evidence="1">Belongs to the DadA oxidoreductase family.</text>
</comment>
<gene>
    <name evidence="4" type="ORF">BC777_2548</name>
</gene>
<dbReference type="RefSeq" id="WP_100368499.1">
    <property type="nucleotide sequence ID" value="NZ_PGTY01000002.1"/>
</dbReference>
<keyword evidence="5" id="KW-1185">Reference proteome</keyword>
<dbReference type="PANTHER" id="PTHR13847">
    <property type="entry name" value="SARCOSINE DEHYDROGENASE-RELATED"/>
    <property type="match status" value="1"/>
</dbReference>
<organism evidence="4 5">
    <name type="scientific">Yoonia maricola</name>
    <dbReference type="NCBI Taxonomy" id="420999"/>
    <lineage>
        <taxon>Bacteria</taxon>
        <taxon>Pseudomonadati</taxon>
        <taxon>Pseudomonadota</taxon>
        <taxon>Alphaproteobacteria</taxon>
        <taxon>Rhodobacterales</taxon>
        <taxon>Paracoccaceae</taxon>
        <taxon>Yoonia</taxon>
    </lineage>
</organism>
<dbReference type="OrthoDB" id="9805337at2"/>
<dbReference type="GO" id="GO:0005886">
    <property type="term" value="C:plasma membrane"/>
    <property type="evidence" value="ECO:0007669"/>
    <property type="project" value="TreeGrafter"/>
</dbReference>
<feature type="domain" description="FAD dependent oxidoreductase" evidence="3">
    <location>
        <begin position="4"/>
        <end position="394"/>
    </location>
</feature>